<dbReference type="Proteomes" id="UP000186922">
    <property type="component" value="Unassembled WGS sequence"/>
</dbReference>
<evidence type="ECO:0000256" key="1">
    <source>
        <dbReference type="SAM" id="MobiDB-lite"/>
    </source>
</evidence>
<dbReference type="EMBL" id="BDGG01000005">
    <property type="protein sequence ID" value="GAU98948.1"/>
    <property type="molecule type" value="Genomic_DNA"/>
</dbReference>
<comment type="caution">
    <text evidence="2">The sequence shown here is derived from an EMBL/GenBank/DDBJ whole genome shotgun (WGS) entry which is preliminary data.</text>
</comment>
<feature type="region of interest" description="Disordered" evidence="1">
    <location>
        <begin position="1"/>
        <end position="24"/>
    </location>
</feature>
<evidence type="ECO:0000313" key="2">
    <source>
        <dbReference type="EMBL" id="GAU98948.1"/>
    </source>
</evidence>
<sequence>MTNVQTENGVQNNSNRFQDSVDARQSSAPLVEKLISILEEPTLKNQGPVKSIREIRHQPENKNNMKWNFRLNLDHAQRCKGFQAHHALEGIEEI</sequence>
<dbReference type="AlphaFoldDB" id="A0A1D1VKD1"/>
<protein>
    <submittedName>
        <fullName evidence="2">Uncharacterized protein</fullName>
    </submittedName>
</protein>
<gene>
    <name evidence="2" type="primary">RvY_10018-1</name>
    <name evidence="2" type="synonym">RvY_10018.1</name>
    <name evidence="2" type="ORF">RvY_10018</name>
</gene>
<proteinExistence type="predicted"/>
<keyword evidence="3" id="KW-1185">Reference proteome</keyword>
<name>A0A1D1VKD1_RAMVA</name>
<evidence type="ECO:0000313" key="3">
    <source>
        <dbReference type="Proteomes" id="UP000186922"/>
    </source>
</evidence>
<organism evidence="2 3">
    <name type="scientific">Ramazzottius varieornatus</name>
    <name type="common">Water bear</name>
    <name type="synonym">Tardigrade</name>
    <dbReference type="NCBI Taxonomy" id="947166"/>
    <lineage>
        <taxon>Eukaryota</taxon>
        <taxon>Metazoa</taxon>
        <taxon>Ecdysozoa</taxon>
        <taxon>Tardigrada</taxon>
        <taxon>Eutardigrada</taxon>
        <taxon>Parachela</taxon>
        <taxon>Hypsibioidea</taxon>
        <taxon>Ramazzottiidae</taxon>
        <taxon>Ramazzottius</taxon>
    </lineage>
</organism>
<reference evidence="2 3" key="1">
    <citation type="journal article" date="2016" name="Nat. Commun.">
        <title>Extremotolerant tardigrade genome and improved radiotolerance of human cultured cells by tardigrade-unique protein.</title>
        <authorList>
            <person name="Hashimoto T."/>
            <person name="Horikawa D.D."/>
            <person name="Saito Y."/>
            <person name="Kuwahara H."/>
            <person name="Kozuka-Hata H."/>
            <person name="Shin-I T."/>
            <person name="Minakuchi Y."/>
            <person name="Ohishi K."/>
            <person name="Motoyama A."/>
            <person name="Aizu T."/>
            <person name="Enomoto A."/>
            <person name="Kondo K."/>
            <person name="Tanaka S."/>
            <person name="Hara Y."/>
            <person name="Koshikawa S."/>
            <person name="Sagara H."/>
            <person name="Miura T."/>
            <person name="Yokobori S."/>
            <person name="Miyagawa K."/>
            <person name="Suzuki Y."/>
            <person name="Kubo T."/>
            <person name="Oyama M."/>
            <person name="Kohara Y."/>
            <person name="Fujiyama A."/>
            <person name="Arakawa K."/>
            <person name="Katayama T."/>
            <person name="Toyoda A."/>
            <person name="Kunieda T."/>
        </authorList>
    </citation>
    <scope>NUCLEOTIDE SEQUENCE [LARGE SCALE GENOMIC DNA]</scope>
    <source>
        <strain evidence="2 3">YOKOZUNA-1</strain>
    </source>
</reference>
<accession>A0A1D1VKD1</accession>